<feature type="region of interest" description="Disordered" evidence="2">
    <location>
        <begin position="304"/>
        <end position="335"/>
    </location>
</feature>
<keyword evidence="1" id="KW-0175">Coiled coil</keyword>
<proteinExistence type="predicted"/>
<reference evidence="3" key="1">
    <citation type="submission" date="2023-11" db="EMBL/GenBank/DDBJ databases">
        <authorList>
            <person name="Alioto T."/>
            <person name="Alioto T."/>
            <person name="Gomez Garrido J."/>
        </authorList>
    </citation>
    <scope>NUCLEOTIDE SEQUENCE</scope>
</reference>
<dbReference type="AlphaFoldDB" id="A0AAI8Z0U3"/>
<evidence type="ECO:0000256" key="2">
    <source>
        <dbReference type="SAM" id="MobiDB-lite"/>
    </source>
</evidence>
<keyword evidence="4" id="KW-1185">Reference proteome</keyword>
<evidence type="ECO:0000313" key="4">
    <source>
        <dbReference type="Proteomes" id="UP001296104"/>
    </source>
</evidence>
<evidence type="ECO:0000256" key="1">
    <source>
        <dbReference type="SAM" id="Coils"/>
    </source>
</evidence>
<feature type="coiled-coil region" evidence="1">
    <location>
        <begin position="173"/>
        <end position="200"/>
    </location>
</feature>
<comment type="caution">
    <text evidence="3">The sequence shown here is derived from an EMBL/GenBank/DDBJ whole genome shotgun (WGS) entry which is preliminary data.</text>
</comment>
<sequence>MSYLIYQSDESVLQADELRATAAHYRKISHWVSYYKKLGEQNSRMAREKLQQDNDNLRIQNAQLSSDLEAAQRAILDAKTANGNLINDLETAKDAVDTYKKSNVLLQEETRRLAAEVSEEQAEHAITSADRQGLGHEAGDRVREYDELFALHTSSLDELEAVKTTSNRRQTKLKSVRETYQHMKDEIERLKINQDTLITELSVRNAEVRRLHTIRDLVIDAKRWSEMQNRQEKSEGEIEDKDRDIRNLDATNSKAATLLVEATNEIYRLRAQASSLRAELSETGKQISEITRLASISVAHCEDAEEIDGSQSSHSLKRKTPTIDAPHAKHARQDH</sequence>
<protein>
    <submittedName>
        <fullName evidence="3">Uncharacterized protein</fullName>
    </submittedName>
</protein>
<dbReference type="Proteomes" id="UP001296104">
    <property type="component" value="Unassembled WGS sequence"/>
</dbReference>
<dbReference type="EMBL" id="CAVMBE010000036">
    <property type="protein sequence ID" value="CAK4030363.1"/>
    <property type="molecule type" value="Genomic_DNA"/>
</dbReference>
<organism evidence="3 4">
    <name type="scientific">Lecanosticta acicola</name>
    <dbReference type="NCBI Taxonomy" id="111012"/>
    <lineage>
        <taxon>Eukaryota</taxon>
        <taxon>Fungi</taxon>
        <taxon>Dikarya</taxon>
        <taxon>Ascomycota</taxon>
        <taxon>Pezizomycotina</taxon>
        <taxon>Dothideomycetes</taxon>
        <taxon>Dothideomycetidae</taxon>
        <taxon>Mycosphaerellales</taxon>
        <taxon>Mycosphaerellaceae</taxon>
        <taxon>Lecanosticta</taxon>
    </lineage>
</organism>
<feature type="coiled-coil region" evidence="1">
    <location>
        <begin position="40"/>
        <end position="123"/>
    </location>
</feature>
<evidence type="ECO:0000313" key="3">
    <source>
        <dbReference type="EMBL" id="CAK4030363.1"/>
    </source>
</evidence>
<gene>
    <name evidence="3" type="ORF">LECACI_7A005521</name>
</gene>
<accession>A0AAI8Z0U3</accession>
<name>A0AAI8Z0U3_9PEZI</name>